<dbReference type="InterPro" id="IPR032914">
    <property type="entry name" value="Vam6/VPS39/TRAP1"/>
</dbReference>
<protein>
    <recommendedName>
        <fullName evidence="2">Vacuolar sorting protein 39/Transforming growth factor beta receptor-associated domain-containing protein</fullName>
    </recommendedName>
</protein>
<dbReference type="GO" id="GO:0006914">
    <property type="term" value="P:autophagy"/>
    <property type="evidence" value="ECO:0007669"/>
    <property type="project" value="TreeGrafter"/>
</dbReference>
<dbReference type="AlphaFoldDB" id="A0A2A9NCF4"/>
<dbReference type="OrthoDB" id="10258882at2759"/>
<reference evidence="3 4" key="1">
    <citation type="submission" date="2014-02" db="EMBL/GenBank/DDBJ databases">
        <title>Transposable element dynamics among asymbiotic and ectomycorrhizal Amanita fungi.</title>
        <authorList>
            <consortium name="DOE Joint Genome Institute"/>
            <person name="Hess J."/>
            <person name="Skrede I."/>
            <person name="Wolfe B."/>
            <person name="LaButti K."/>
            <person name="Ohm R.A."/>
            <person name="Grigoriev I.V."/>
            <person name="Pringle A."/>
        </authorList>
    </citation>
    <scope>NUCLEOTIDE SEQUENCE [LARGE SCALE GENOMIC DNA]</scope>
    <source>
        <strain evidence="3 4">SKay4041</strain>
    </source>
</reference>
<organism evidence="3 4">
    <name type="scientific">Amanita thiersii Skay4041</name>
    <dbReference type="NCBI Taxonomy" id="703135"/>
    <lineage>
        <taxon>Eukaryota</taxon>
        <taxon>Fungi</taxon>
        <taxon>Dikarya</taxon>
        <taxon>Basidiomycota</taxon>
        <taxon>Agaricomycotina</taxon>
        <taxon>Agaricomycetes</taxon>
        <taxon>Agaricomycetidae</taxon>
        <taxon>Agaricales</taxon>
        <taxon>Pluteineae</taxon>
        <taxon>Amanitaceae</taxon>
        <taxon>Amanita</taxon>
    </lineage>
</organism>
<dbReference type="Pfam" id="PF10366">
    <property type="entry name" value="Vps39_1"/>
    <property type="match status" value="1"/>
</dbReference>
<dbReference type="Proteomes" id="UP000242287">
    <property type="component" value="Unassembled WGS sequence"/>
</dbReference>
<gene>
    <name evidence="3" type="ORF">AMATHDRAFT_82908</name>
</gene>
<dbReference type="PANTHER" id="PTHR12894">
    <property type="entry name" value="CNH DOMAIN CONTAINING"/>
    <property type="match status" value="1"/>
</dbReference>
<dbReference type="InterPro" id="IPR019452">
    <property type="entry name" value="VPS39/TGF_beta_rcpt-assoc_1"/>
</dbReference>
<evidence type="ECO:0000259" key="2">
    <source>
        <dbReference type="Pfam" id="PF10366"/>
    </source>
</evidence>
<dbReference type="STRING" id="703135.A0A2A9NCF4"/>
<feature type="compositionally biased region" description="Basic and acidic residues" evidence="1">
    <location>
        <begin position="700"/>
        <end position="713"/>
    </location>
</feature>
<accession>A0A2A9NCF4</accession>
<keyword evidence="4" id="KW-1185">Reference proteome</keyword>
<dbReference type="GO" id="GO:0005737">
    <property type="term" value="C:cytoplasm"/>
    <property type="evidence" value="ECO:0007669"/>
    <property type="project" value="TreeGrafter"/>
</dbReference>
<proteinExistence type="predicted"/>
<dbReference type="GO" id="GO:0034058">
    <property type="term" value="P:endosomal vesicle fusion"/>
    <property type="evidence" value="ECO:0007669"/>
    <property type="project" value="TreeGrafter"/>
</dbReference>
<evidence type="ECO:0000313" key="3">
    <source>
        <dbReference type="EMBL" id="PFH45293.1"/>
    </source>
</evidence>
<name>A0A2A9NCF4_9AGAR</name>
<dbReference type="PANTHER" id="PTHR12894:SF27">
    <property type="entry name" value="TRANSFORMING GROWTH FACTOR-BETA RECEPTOR-ASSOCIATED PROTEIN 1"/>
    <property type="match status" value="1"/>
</dbReference>
<evidence type="ECO:0000256" key="1">
    <source>
        <dbReference type="SAM" id="MobiDB-lite"/>
    </source>
</evidence>
<dbReference type="GO" id="GO:0016020">
    <property type="term" value="C:membrane"/>
    <property type="evidence" value="ECO:0007669"/>
    <property type="project" value="TreeGrafter"/>
</dbReference>
<feature type="region of interest" description="Disordered" evidence="1">
    <location>
        <begin position="554"/>
        <end position="575"/>
    </location>
</feature>
<dbReference type="EMBL" id="KZ302447">
    <property type="protein sequence ID" value="PFH45293.1"/>
    <property type="molecule type" value="Genomic_DNA"/>
</dbReference>
<sequence length="737" mass="81514">MSSSTSSTFPRSHVLLLGSTSIQSLVPSTLIDQVEALLDAHRIEDAKDLVDQRRKKVQSESGVLGMNESEVEELNYVYQRIGFQLLTETMFDDAGKNLFEGNLDPRLLISYYPHLRGNLFTPEDTMDVFQGVADRMPTEASVNDIIAANLVLNYSPHLAPNTRTSPPAVELRNILVMAAEEMLESFLRRWRAARWKPDAGCQGKRKGEGGEPPLRGMFAVDTVLVKLYTHFSKQSELNALISDLANSIVLSEVENTLIASGQFDALATIYRQRGEDEKLLDLYAKLADKECIDDRILDPTSALISLLYEKKDRSLTQKWAIWLIERDRERGLKLLMPPPGKRKEKEKPEEDLALLQSIRKANSAAADEFLEYLVLQRRSSSKELHTQLALSILSQVQTHLQQNDSVLKLWRAKASSYASSQTPTDTPFLSYFSSTTPDSEHKRARIKLILFLAGSGIYDVHVVKEQLDAVEVEVEGAGSVLKLESAILDGKLQNHRAVLTTLVHDLRDGTSAETYCTLGGEAVVPRRVGASVAEACGLGVGWVGLFTSSSAVNEEGMGKGKKGGGRRGLKDGQDEENKRELVGVLLEVYMREGTASNGIGAGVGVGAASTQARAAKMLDSLGVMLDVVDVIHQVPPTWPLHLTSPFLARSFRRSVHLQLEGRIVKELSAAQNLEVKDVSFYQLGEEYVVEEAREEEGEEGQVRMEIGGEKGGEKQYPPVEVEDIWVRDEEKEQAGVE</sequence>
<feature type="region of interest" description="Disordered" evidence="1">
    <location>
        <begin position="693"/>
        <end position="719"/>
    </location>
</feature>
<feature type="domain" description="Vacuolar sorting protein 39/Transforming growth factor beta receptor-associated" evidence="2">
    <location>
        <begin position="220"/>
        <end position="309"/>
    </location>
</feature>
<evidence type="ECO:0000313" key="4">
    <source>
        <dbReference type="Proteomes" id="UP000242287"/>
    </source>
</evidence>